<accession>A0A653AD79</accession>
<reference evidence="1" key="1">
    <citation type="submission" date="2018-07" db="EMBL/GenBank/DDBJ databases">
        <authorList>
            <consortium name="Genoscope - CEA"/>
            <person name="William W."/>
        </authorList>
    </citation>
    <scope>NUCLEOTIDE SEQUENCE</scope>
    <source>
        <strain evidence="1">IK1</strain>
    </source>
</reference>
<dbReference type="EMBL" id="UPXX01000030">
    <property type="protein sequence ID" value="VBB45957.1"/>
    <property type="molecule type" value="Genomic_DNA"/>
</dbReference>
<name>A0A653AD79_UNCDX</name>
<gene>
    <name evidence="1" type="ORF">TRIP_B360050</name>
</gene>
<evidence type="ECO:0000313" key="1">
    <source>
        <dbReference type="EMBL" id="VBB45957.1"/>
    </source>
</evidence>
<sequence>MRHGPVSEFHFRVGSSGRLGLVIHNIPTGGTGYVKKDCIVAGLHIFLYVFLGCRGLQSEPESELR</sequence>
<organism evidence="1">
    <name type="scientific">Uncultured Desulfatiglans sp</name>
    <dbReference type="NCBI Taxonomy" id="1748965"/>
    <lineage>
        <taxon>Bacteria</taxon>
        <taxon>Pseudomonadati</taxon>
        <taxon>Thermodesulfobacteriota</taxon>
        <taxon>Desulfobacteria</taxon>
        <taxon>Desulfatiglandales</taxon>
        <taxon>Desulfatiglandaceae</taxon>
        <taxon>Desulfatiglans</taxon>
        <taxon>environmental samples</taxon>
    </lineage>
</organism>
<proteinExistence type="predicted"/>
<dbReference type="AlphaFoldDB" id="A0A653AD79"/>
<protein>
    <submittedName>
        <fullName evidence="1">Uncharacterized protein</fullName>
    </submittedName>
</protein>